<gene>
    <name evidence="9" type="ORF">H8718_09530</name>
</gene>
<evidence type="ECO:0000256" key="4">
    <source>
        <dbReference type="ARBA" id="ARBA00022475"/>
    </source>
</evidence>
<organism evidence="9 10">
    <name type="scientific">Zhenhengia yiwuensis</name>
    <dbReference type="NCBI Taxonomy" id="2763666"/>
    <lineage>
        <taxon>Bacteria</taxon>
        <taxon>Bacillati</taxon>
        <taxon>Bacillota</taxon>
        <taxon>Clostridia</taxon>
        <taxon>Lachnospirales</taxon>
        <taxon>Lachnospiraceae</taxon>
        <taxon>Zhenhengia</taxon>
    </lineage>
</organism>
<feature type="transmembrane region" description="Helical" evidence="8">
    <location>
        <begin position="217"/>
        <end position="234"/>
    </location>
</feature>
<dbReference type="Proteomes" id="UP000655830">
    <property type="component" value="Unassembled WGS sequence"/>
</dbReference>
<dbReference type="GO" id="GO:0005886">
    <property type="term" value="C:plasma membrane"/>
    <property type="evidence" value="ECO:0007669"/>
    <property type="project" value="UniProtKB-SubCell"/>
</dbReference>
<feature type="transmembrane region" description="Helical" evidence="8">
    <location>
        <begin position="124"/>
        <end position="150"/>
    </location>
</feature>
<evidence type="ECO:0000256" key="7">
    <source>
        <dbReference type="ARBA" id="ARBA00023136"/>
    </source>
</evidence>
<keyword evidence="5 8" id="KW-0812">Transmembrane</keyword>
<dbReference type="PANTHER" id="PTHR30269:SF37">
    <property type="entry name" value="MEMBRANE TRANSPORTER PROTEIN"/>
    <property type="match status" value="1"/>
</dbReference>
<proteinExistence type="inferred from homology"/>
<feature type="transmembrane region" description="Helical" evidence="8">
    <location>
        <begin position="28"/>
        <end position="57"/>
    </location>
</feature>
<evidence type="ECO:0000313" key="9">
    <source>
        <dbReference type="EMBL" id="MBC8579769.1"/>
    </source>
</evidence>
<evidence type="ECO:0000256" key="8">
    <source>
        <dbReference type="RuleBase" id="RU363041"/>
    </source>
</evidence>
<feature type="transmembrane region" description="Helical" evidence="8">
    <location>
        <begin position="179"/>
        <end position="205"/>
    </location>
</feature>
<dbReference type="InterPro" id="IPR052017">
    <property type="entry name" value="TSUP"/>
</dbReference>
<accession>A0A926EG94</accession>
<evidence type="ECO:0000256" key="6">
    <source>
        <dbReference type="ARBA" id="ARBA00022989"/>
    </source>
</evidence>
<dbReference type="Pfam" id="PF01925">
    <property type="entry name" value="TauE"/>
    <property type="match status" value="1"/>
</dbReference>
<dbReference type="PANTHER" id="PTHR30269">
    <property type="entry name" value="TRANSMEMBRANE PROTEIN YFCA"/>
    <property type="match status" value="1"/>
</dbReference>
<keyword evidence="3" id="KW-0813">Transport</keyword>
<evidence type="ECO:0000256" key="2">
    <source>
        <dbReference type="ARBA" id="ARBA00009142"/>
    </source>
</evidence>
<feature type="transmembrane region" description="Helical" evidence="8">
    <location>
        <begin position="69"/>
        <end position="88"/>
    </location>
</feature>
<evidence type="ECO:0000256" key="1">
    <source>
        <dbReference type="ARBA" id="ARBA00004651"/>
    </source>
</evidence>
<keyword evidence="10" id="KW-1185">Reference proteome</keyword>
<evidence type="ECO:0000256" key="3">
    <source>
        <dbReference type="ARBA" id="ARBA00022448"/>
    </source>
</evidence>
<keyword evidence="7 8" id="KW-0472">Membrane</keyword>
<protein>
    <recommendedName>
        <fullName evidence="8">Probable membrane transporter protein</fullName>
    </recommendedName>
</protein>
<evidence type="ECO:0000313" key="10">
    <source>
        <dbReference type="Proteomes" id="UP000655830"/>
    </source>
</evidence>
<dbReference type="InterPro" id="IPR002781">
    <property type="entry name" value="TM_pro_TauE-like"/>
</dbReference>
<keyword evidence="4 8" id="KW-1003">Cell membrane</keyword>
<evidence type="ECO:0000256" key="5">
    <source>
        <dbReference type="ARBA" id="ARBA00022692"/>
    </source>
</evidence>
<comment type="subcellular location">
    <subcellularLocation>
        <location evidence="1 8">Cell membrane</location>
        <topology evidence="1 8">Multi-pass membrane protein</topology>
    </subcellularLocation>
</comment>
<dbReference type="EMBL" id="JACRSY010000013">
    <property type="protein sequence ID" value="MBC8579769.1"/>
    <property type="molecule type" value="Genomic_DNA"/>
</dbReference>
<dbReference type="AlphaFoldDB" id="A0A926EG94"/>
<keyword evidence="6 8" id="KW-1133">Transmembrane helix</keyword>
<reference evidence="9" key="1">
    <citation type="submission" date="2020-08" db="EMBL/GenBank/DDBJ databases">
        <title>Genome public.</title>
        <authorList>
            <person name="Liu C."/>
            <person name="Sun Q."/>
        </authorList>
    </citation>
    <scope>NUCLEOTIDE SEQUENCE</scope>
    <source>
        <strain evidence="9">NSJ-12</strain>
    </source>
</reference>
<comment type="similarity">
    <text evidence="2 8">Belongs to the 4-toluene sulfonate uptake permease (TSUP) (TC 2.A.102) family.</text>
</comment>
<feature type="transmembrane region" description="Helical" evidence="8">
    <location>
        <begin position="94"/>
        <end position="112"/>
    </location>
</feature>
<sequence>MTIILYFIIILLTNMIQGITGFAGTVLAMPFCILLLGIGIAKPVLNILTIIACTLIVVRSYKHIVWKEFFKMTGIMFVGVFIGEYVYTLFPVDILLTLYAIFIIFIALKGLFVKKEFDLNEGILIGIILSAGIIHGMFISGGPLLIIYAVKKIKDKESFRATLSPVWIVLNIYILIKQLFLGIITVPMVNLVLIGIPALMIGVIIGGQMAKKMSQQTFMRLSYVLLLISGVSLII</sequence>
<dbReference type="RefSeq" id="WP_177672280.1">
    <property type="nucleotide sequence ID" value="NZ_JACRSY010000013.1"/>
</dbReference>
<comment type="caution">
    <text evidence="9">The sequence shown here is derived from an EMBL/GenBank/DDBJ whole genome shotgun (WGS) entry which is preliminary data.</text>
</comment>
<name>A0A926EG94_9FIRM</name>